<keyword evidence="1" id="KW-0479">Metal-binding</keyword>
<dbReference type="Gene3D" id="3.10.180.10">
    <property type="entry name" value="2,3-Dihydroxybiphenyl 1,2-Dioxygenase, domain 1"/>
    <property type="match status" value="1"/>
</dbReference>
<evidence type="ECO:0000313" key="3">
    <source>
        <dbReference type="EMBL" id="BEH02698.1"/>
    </source>
</evidence>
<dbReference type="PANTHER" id="PTHR43048:SF3">
    <property type="entry name" value="METHYLMALONYL-COA EPIMERASE, MITOCHONDRIAL"/>
    <property type="match status" value="1"/>
</dbReference>
<dbReference type="EMBL" id="AP028056">
    <property type="protein sequence ID" value="BEH02698.1"/>
    <property type="molecule type" value="Genomic_DNA"/>
</dbReference>
<dbReference type="InterPro" id="IPR004360">
    <property type="entry name" value="Glyas_Fos-R_dOase_dom"/>
</dbReference>
<dbReference type="PROSITE" id="PS51819">
    <property type="entry name" value="VOC"/>
    <property type="match status" value="1"/>
</dbReference>
<dbReference type="InterPro" id="IPR037523">
    <property type="entry name" value="VOC_core"/>
</dbReference>
<evidence type="ECO:0000259" key="2">
    <source>
        <dbReference type="PROSITE" id="PS51819"/>
    </source>
</evidence>
<dbReference type="GO" id="GO:0046491">
    <property type="term" value="P:L-methylmalonyl-CoA metabolic process"/>
    <property type="evidence" value="ECO:0007669"/>
    <property type="project" value="TreeGrafter"/>
</dbReference>
<organism evidence="3 4">
    <name type="scientific">Brooklawnia propionicigenes</name>
    <dbReference type="NCBI Taxonomy" id="3041175"/>
    <lineage>
        <taxon>Bacteria</taxon>
        <taxon>Bacillati</taxon>
        <taxon>Actinomycetota</taxon>
        <taxon>Actinomycetes</taxon>
        <taxon>Propionibacteriales</taxon>
        <taxon>Propionibacteriaceae</taxon>
        <taxon>Brooklawnia</taxon>
    </lineage>
</organism>
<keyword evidence="4" id="KW-1185">Reference proteome</keyword>
<dbReference type="KEGG" id="broo:brsh051_19790"/>
<name>A0AAN0MH74_9ACTN</name>
<dbReference type="RefSeq" id="WP_286264563.1">
    <property type="nucleotide sequence ID" value="NZ_AP028056.1"/>
</dbReference>
<dbReference type="GO" id="GO:0004493">
    <property type="term" value="F:methylmalonyl-CoA epimerase activity"/>
    <property type="evidence" value="ECO:0007669"/>
    <property type="project" value="TreeGrafter"/>
</dbReference>
<dbReference type="PANTHER" id="PTHR43048">
    <property type="entry name" value="METHYLMALONYL-COA EPIMERASE"/>
    <property type="match status" value="1"/>
</dbReference>
<accession>A0AAN0MH74</accession>
<dbReference type="InterPro" id="IPR029068">
    <property type="entry name" value="Glyas_Bleomycin-R_OHBP_Dase"/>
</dbReference>
<dbReference type="GO" id="GO:0046872">
    <property type="term" value="F:metal ion binding"/>
    <property type="evidence" value="ECO:0007669"/>
    <property type="project" value="UniProtKB-KW"/>
</dbReference>
<dbReference type="InterPro" id="IPR051785">
    <property type="entry name" value="MMCE/EMCE_epimerase"/>
</dbReference>
<proteinExistence type="predicted"/>
<protein>
    <recommendedName>
        <fullName evidence="2">VOC domain-containing protein</fullName>
    </recommendedName>
</protein>
<evidence type="ECO:0000313" key="4">
    <source>
        <dbReference type="Proteomes" id="UP001431656"/>
    </source>
</evidence>
<dbReference type="AlphaFoldDB" id="A0AAN0MH74"/>
<dbReference type="Proteomes" id="UP001431656">
    <property type="component" value="Chromosome"/>
</dbReference>
<reference evidence="3" key="1">
    <citation type="journal article" date="2024" name="Int. J. Syst. Evol. Microbiol.">
        <title>Brooklawnia propionicigenes sp. nov., a facultatively anaerobic, propionate-producing bacterium isolated from a methanogenic reactor treating waste from cattle farms.</title>
        <authorList>
            <person name="Akita Y."/>
            <person name="Ueki A."/>
            <person name="Tonouchi A."/>
            <person name="Sugawara Y."/>
            <person name="Honma S."/>
            <person name="Kaku N."/>
            <person name="Ueki K."/>
        </authorList>
    </citation>
    <scope>NUCLEOTIDE SEQUENCE</scope>
    <source>
        <strain evidence="3">SH051</strain>
    </source>
</reference>
<dbReference type="SUPFAM" id="SSF54593">
    <property type="entry name" value="Glyoxalase/Bleomycin resistance protein/Dihydroxybiphenyl dioxygenase"/>
    <property type="match status" value="1"/>
</dbReference>
<sequence length="141" mass="15374">MTSHPVAAAGNPPVKPHLDHVALVVGSLDRATHFYSHLLDLEVLNRVRLSDHTIQYLSSGTGAPLELIAYDEGAAGQPLNPPSMPASHHLAWQVPDVEDLQHRVIELGGLVISAPVYMPELQQTSLLIRDPDGFLIELVER</sequence>
<gene>
    <name evidence="3" type="ORF">brsh051_19790</name>
</gene>
<dbReference type="Pfam" id="PF00903">
    <property type="entry name" value="Glyoxalase"/>
    <property type="match status" value="1"/>
</dbReference>
<evidence type="ECO:0000256" key="1">
    <source>
        <dbReference type="ARBA" id="ARBA00022723"/>
    </source>
</evidence>
<feature type="domain" description="VOC" evidence="2">
    <location>
        <begin position="17"/>
        <end position="141"/>
    </location>
</feature>